<gene>
    <name evidence="3" type="ORF">SEMRO_124_G060010.1</name>
</gene>
<evidence type="ECO:0000313" key="3">
    <source>
        <dbReference type="EMBL" id="CAB9502008.1"/>
    </source>
</evidence>
<evidence type="ECO:0000256" key="1">
    <source>
        <dbReference type="SAM" id="MobiDB-lite"/>
    </source>
</evidence>
<feature type="region of interest" description="Disordered" evidence="1">
    <location>
        <begin position="1"/>
        <end position="36"/>
    </location>
</feature>
<evidence type="ECO:0000313" key="4">
    <source>
        <dbReference type="Proteomes" id="UP001153069"/>
    </source>
</evidence>
<proteinExistence type="predicted"/>
<dbReference type="AlphaFoldDB" id="A0A9N8DFH7"/>
<dbReference type="Proteomes" id="UP001153069">
    <property type="component" value="Unassembled WGS sequence"/>
</dbReference>
<keyword evidence="2" id="KW-0472">Membrane</keyword>
<keyword evidence="2" id="KW-1133">Transmembrane helix</keyword>
<accession>A0A9N8DFH7</accession>
<organism evidence="3 4">
    <name type="scientific">Seminavis robusta</name>
    <dbReference type="NCBI Taxonomy" id="568900"/>
    <lineage>
        <taxon>Eukaryota</taxon>
        <taxon>Sar</taxon>
        <taxon>Stramenopiles</taxon>
        <taxon>Ochrophyta</taxon>
        <taxon>Bacillariophyta</taxon>
        <taxon>Bacillariophyceae</taxon>
        <taxon>Bacillariophycidae</taxon>
        <taxon>Naviculales</taxon>
        <taxon>Naviculaceae</taxon>
        <taxon>Seminavis</taxon>
    </lineage>
</organism>
<sequence length="171" mass="19689">MATTTTTTTKTMTKAQRPSQSRTSTSTLKKAAMDSFRRLSSSTRSLDLDSCGMEQEHHDRLVACIEAHKLREHSIQQLYEVKRFVSSRKKHAEHNGKICITCTRPECFHKVFLLVEPQQHDDSTHAGWALEEARIMDELKEHETKHYVTVAKLILWLVEALMVMIVNYYGV</sequence>
<keyword evidence="4" id="KW-1185">Reference proteome</keyword>
<evidence type="ECO:0000256" key="2">
    <source>
        <dbReference type="SAM" id="Phobius"/>
    </source>
</evidence>
<protein>
    <submittedName>
        <fullName evidence="3">Uncharacterized protein</fullName>
    </submittedName>
</protein>
<name>A0A9N8DFH7_9STRA</name>
<feature type="compositionally biased region" description="Low complexity" evidence="1">
    <location>
        <begin position="1"/>
        <end position="27"/>
    </location>
</feature>
<reference evidence="3" key="1">
    <citation type="submission" date="2020-06" db="EMBL/GenBank/DDBJ databases">
        <authorList>
            <consortium name="Plant Systems Biology data submission"/>
        </authorList>
    </citation>
    <scope>NUCLEOTIDE SEQUENCE</scope>
    <source>
        <strain evidence="3">D6</strain>
    </source>
</reference>
<dbReference type="EMBL" id="CAICTM010000123">
    <property type="protein sequence ID" value="CAB9502008.1"/>
    <property type="molecule type" value="Genomic_DNA"/>
</dbReference>
<feature type="transmembrane region" description="Helical" evidence="2">
    <location>
        <begin position="150"/>
        <end position="170"/>
    </location>
</feature>
<keyword evidence="2" id="KW-0812">Transmembrane</keyword>
<comment type="caution">
    <text evidence="3">The sequence shown here is derived from an EMBL/GenBank/DDBJ whole genome shotgun (WGS) entry which is preliminary data.</text>
</comment>